<dbReference type="InterPro" id="IPR001202">
    <property type="entry name" value="WW_dom"/>
</dbReference>
<evidence type="ECO:0000259" key="5">
    <source>
        <dbReference type="PROSITE" id="PS51676"/>
    </source>
</evidence>
<dbReference type="PANTHER" id="PTHR11864">
    <property type="entry name" value="PRE-MRNA-PROCESSING PROTEIN PRP40"/>
    <property type="match status" value="1"/>
</dbReference>
<dbReference type="GO" id="GO:0005685">
    <property type="term" value="C:U1 snRNP"/>
    <property type="evidence" value="ECO:0007669"/>
    <property type="project" value="TreeGrafter"/>
</dbReference>
<dbReference type="InterPro" id="IPR036517">
    <property type="entry name" value="FF_domain_sf"/>
</dbReference>
<proteinExistence type="predicted"/>
<dbReference type="Proteomes" id="UP000075883">
    <property type="component" value="Unassembled WGS sequence"/>
</dbReference>
<dbReference type="EnsemblMetazoa" id="ACUA027726-RA">
    <property type="protein sequence ID" value="ACUA027726-PA"/>
    <property type="gene ID" value="ACUA027726"/>
</dbReference>
<dbReference type="CDD" id="cd00201">
    <property type="entry name" value="WW"/>
    <property type="match status" value="2"/>
</dbReference>
<evidence type="ECO:0000256" key="2">
    <source>
        <dbReference type="SAM" id="Coils"/>
    </source>
</evidence>
<feature type="compositionally biased region" description="Basic residues" evidence="3">
    <location>
        <begin position="734"/>
        <end position="754"/>
    </location>
</feature>
<dbReference type="GO" id="GO:0045292">
    <property type="term" value="P:mRNA cis splicing, via spliceosome"/>
    <property type="evidence" value="ECO:0007669"/>
    <property type="project" value="InterPro"/>
</dbReference>
<feature type="compositionally biased region" description="Basic residues" evidence="3">
    <location>
        <begin position="815"/>
        <end position="828"/>
    </location>
</feature>
<feature type="coiled-coil region" evidence="2">
    <location>
        <begin position="600"/>
        <end position="627"/>
    </location>
</feature>
<feature type="compositionally biased region" description="Basic residues" evidence="3">
    <location>
        <begin position="682"/>
        <end position="702"/>
    </location>
</feature>
<feature type="region of interest" description="Disordered" evidence="3">
    <location>
        <begin position="731"/>
        <end position="919"/>
    </location>
</feature>
<keyword evidence="2" id="KW-0175">Coiled coil</keyword>
<dbReference type="Gene3D" id="2.20.70.10">
    <property type="match status" value="2"/>
</dbReference>
<feature type="domain" description="WW" evidence="4">
    <location>
        <begin position="115"/>
        <end position="143"/>
    </location>
</feature>
<dbReference type="EMBL" id="AXCM01001957">
    <property type="status" value="NOT_ANNOTATED_CDS"/>
    <property type="molecule type" value="Genomic_DNA"/>
</dbReference>
<dbReference type="GO" id="GO:0071004">
    <property type="term" value="C:U2-type prespliceosome"/>
    <property type="evidence" value="ECO:0007669"/>
    <property type="project" value="TreeGrafter"/>
</dbReference>
<dbReference type="EMBL" id="AXCM01001956">
    <property type="status" value="NOT_ANNOTATED_CDS"/>
    <property type="molecule type" value="Genomic_DNA"/>
</dbReference>
<protein>
    <submittedName>
        <fullName evidence="6">Uncharacterized protein</fullName>
    </submittedName>
</protein>
<dbReference type="Pfam" id="PF00397">
    <property type="entry name" value="WW"/>
    <property type="match status" value="2"/>
</dbReference>
<feature type="coiled-coil region" evidence="2">
    <location>
        <begin position="456"/>
        <end position="491"/>
    </location>
</feature>
<dbReference type="Pfam" id="PF25432">
    <property type="entry name" value="FF_PRPF40A"/>
    <property type="match status" value="1"/>
</dbReference>
<dbReference type="InterPro" id="IPR039726">
    <property type="entry name" value="Prp40-like"/>
</dbReference>
<feature type="domain" description="FF" evidence="5">
    <location>
        <begin position="271"/>
        <end position="325"/>
    </location>
</feature>
<feature type="domain" description="WW" evidence="4">
    <location>
        <begin position="69"/>
        <end position="102"/>
    </location>
</feature>
<organism evidence="6 7">
    <name type="scientific">Anopheles culicifacies</name>
    <dbReference type="NCBI Taxonomy" id="139723"/>
    <lineage>
        <taxon>Eukaryota</taxon>
        <taxon>Metazoa</taxon>
        <taxon>Ecdysozoa</taxon>
        <taxon>Arthropoda</taxon>
        <taxon>Hexapoda</taxon>
        <taxon>Insecta</taxon>
        <taxon>Pterygota</taxon>
        <taxon>Neoptera</taxon>
        <taxon>Endopterygota</taxon>
        <taxon>Diptera</taxon>
        <taxon>Nematocera</taxon>
        <taxon>Culicoidea</taxon>
        <taxon>Culicidae</taxon>
        <taxon>Anophelinae</taxon>
        <taxon>Anopheles</taxon>
        <taxon>culicifacies species complex</taxon>
    </lineage>
</organism>
<dbReference type="SMART" id="SM00456">
    <property type="entry name" value="WW"/>
    <property type="match status" value="2"/>
</dbReference>
<dbReference type="InterPro" id="IPR036020">
    <property type="entry name" value="WW_dom_sf"/>
</dbReference>
<feature type="region of interest" description="Disordered" evidence="3">
    <location>
        <begin position="242"/>
        <end position="266"/>
    </location>
</feature>
<evidence type="ECO:0000313" key="6">
    <source>
        <dbReference type="EnsemblMetazoa" id="ACUA027726-PA"/>
    </source>
</evidence>
<evidence type="ECO:0000259" key="4">
    <source>
        <dbReference type="PROSITE" id="PS50020"/>
    </source>
</evidence>
<dbReference type="FunFam" id="1.10.10.440:FF:000002">
    <property type="entry name" value="pre-mRNA-processing factor 40 homolog A isoform X1"/>
    <property type="match status" value="1"/>
</dbReference>
<accession>A0A182MW53</accession>
<feature type="region of interest" description="Disordered" evidence="3">
    <location>
        <begin position="679"/>
        <end position="708"/>
    </location>
</feature>
<reference evidence="7" key="1">
    <citation type="submission" date="2013-09" db="EMBL/GenBank/DDBJ databases">
        <title>The Genome Sequence of Anopheles culicifacies species A.</title>
        <authorList>
            <consortium name="The Broad Institute Genomics Platform"/>
            <person name="Neafsey D.E."/>
            <person name="Besansky N."/>
            <person name="Howell P."/>
            <person name="Walton C."/>
            <person name="Young S.K."/>
            <person name="Zeng Q."/>
            <person name="Gargeya S."/>
            <person name="Fitzgerald M."/>
            <person name="Haas B."/>
            <person name="Abouelleil A."/>
            <person name="Allen A.W."/>
            <person name="Alvarado L."/>
            <person name="Arachchi H.M."/>
            <person name="Berlin A.M."/>
            <person name="Chapman S.B."/>
            <person name="Gainer-Dewar J."/>
            <person name="Goldberg J."/>
            <person name="Griggs A."/>
            <person name="Gujja S."/>
            <person name="Hansen M."/>
            <person name="Howarth C."/>
            <person name="Imamovic A."/>
            <person name="Ireland A."/>
            <person name="Larimer J."/>
            <person name="McCowan C."/>
            <person name="Murphy C."/>
            <person name="Pearson M."/>
            <person name="Poon T.W."/>
            <person name="Priest M."/>
            <person name="Roberts A."/>
            <person name="Saif S."/>
            <person name="Shea T."/>
            <person name="Sisk P."/>
            <person name="Sykes S."/>
            <person name="Wortman J."/>
            <person name="Nusbaum C."/>
            <person name="Birren B."/>
        </authorList>
    </citation>
    <scope>NUCLEOTIDE SEQUENCE [LARGE SCALE GENOMIC DNA]</scope>
    <source>
        <strain evidence="7">A-37</strain>
    </source>
</reference>
<dbReference type="AlphaFoldDB" id="A0A182MW53"/>
<reference evidence="6" key="2">
    <citation type="submission" date="2020-05" db="UniProtKB">
        <authorList>
            <consortium name="EnsemblMetazoa"/>
        </authorList>
    </citation>
    <scope>IDENTIFICATION</scope>
    <source>
        <strain evidence="6">A-37</strain>
    </source>
</reference>
<dbReference type="SMART" id="SM00441">
    <property type="entry name" value="FF"/>
    <property type="match status" value="4"/>
</dbReference>
<dbReference type="GO" id="GO:0003723">
    <property type="term" value="F:RNA binding"/>
    <property type="evidence" value="ECO:0007669"/>
    <property type="project" value="TreeGrafter"/>
</dbReference>
<evidence type="ECO:0000313" key="7">
    <source>
        <dbReference type="Proteomes" id="UP000075883"/>
    </source>
</evidence>
<name>A0A182MW53_9DIPT</name>
<feature type="compositionally biased region" description="Basic residues" evidence="3">
    <location>
        <begin position="861"/>
        <end position="876"/>
    </location>
</feature>
<keyword evidence="1" id="KW-0677">Repeat</keyword>
<feature type="compositionally biased region" description="Low complexity" evidence="3">
    <location>
        <begin position="877"/>
        <end position="889"/>
    </location>
</feature>
<feature type="domain" description="FF" evidence="5">
    <location>
        <begin position="485"/>
        <end position="545"/>
    </location>
</feature>
<sequence length="935" mass="105922">MSVPPLAGAQPFAPSLVSHFNIPPPGFGAPGGGAVAPVATAVALAAAAANGSIVDPSVTAVAPVAPLTTGVVNEWSEHKTPEGRTYYYNSITKQSLWEKPDELKTPAEKQLSQCPWKEYRSDSGKLYYHNTATKESQWVAPPEYLELKEKVAAEQAAAEAAKAAALKTSAMASGMLLQSVVLPVVSPALAGAPVAATSSTVPTAVSEVPVGLGSLTGVTPGSAENSSSALDQAMAATLAAIEVPDDPIDKRDDESQPGQTDEEPAMEFKDKKEAIEAFKEFLKEKNIPSSSSWEQCVKIIQKDPKFNVFKKLSEKKQAFNAYKTQKLKDEREEQRLKAKKSKEELEKFLMSSDKMNSTLKFYRCDELFANLDVWKSVPEQDRRDIYEDCIFNLAKREKEEARVMKKRNMRVLGELLEAMTTVTYQTTWSEAQVMLLDNASFKNDVNLLGMDKEDALIVFEEHIRGLEREEDEEKEREKKRLKRQQRKNRDQFLALLDTLHEEGKLTSMSLWVELYPLISADLRFSAMLGQPGSTPLDLFKFYVENLKARFHDEKKIIKEILKEKEFIVVRITTFEDFATVVCEDKRSASLDAGNVKLTYNSLLEKAVAAEKERLKEETRRIRKMENELKGVWIEAGLSMVDSWETAQKLVIDREVYELYEKEDKVERLWEDFVKETEDSCSHHHTRSKKSKKSRKHKKKSRSSSKSVYELYEKEDKVERLWEDFVKETEDSCSHHHTRSKKSKKSRKHKKKSRSSSKSLSEASDIEYEKPSSKKKRRSRSRTPLTASDLSESEHELHEEPLHHHNDHHVSERLDRKRKKKKKHHRKPSRSPSYEEVLVMEKNGGGGGASRSRTPSPEVEKKKKKKDKKKKDKRRTSRSISLASSSARIRSPMDEGRRSRGGSRSPKMADDAALSESELESQRAALLAQLNEQMDE</sequence>
<evidence type="ECO:0000256" key="1">
    <source>
        <dbReference type="ARBA" id="ARBA00022737"/>
    </source>
</evidence>
<evidence type="ECO:0000256" key="3">
    <source>
        <dbReference type="SAM" id="MobiDB-lite"/>
    </source>
</evidence>
<dbReference type="SUPFAM" id="SSF81698">
    <property type="entry name" value="FF domain"/>
    <property type="match status" value="4"/>
</dbReference>
<dbReference type="FunFam" id="1.10.10.440:FF:000037">
    <property type="entry name" value="Pre-mRNA-processing factor 40"/>
    <property type="match status" value="1"/>
</dbReference>
<dbReference type="Pfam" id="PF01846">
    <property type="entry name" value="FF"/>
    <property type="match status" value="2"/>
</dbReference>
<keyword evidence="7" id="KW-1185">Reference proteome</keyword>
<dbReference type="InterPro" id="IPR002713">
    <property type="entry name" value="FF_domain"/>
</dbReference>
<dbReference type="Gene3D" id="1.10.10.440">
    <property type="entry name" value="FF domain"/>
    <property type="match status" value="4"/>
</dbReference>
<dbReference type="SUPFAM" id="SSF51045">
    <property type="entry name" value="WW domain"/>
    <property type="match status" value="2"/>
</dbReference>
<dbReference type="FunFam" id="1.10.10.440:FF:000003">
    <property type="entry name" value="Pre-mRNA processing factor 40 homolog A"/>
    <property type="match status" value="1"/>
</dbReference>
<feature type="compositionally biased region" description="Basic and acidic residues" evidence="3">
    <location>
        <begin position="791"/>
        <end position="814"/>
    </location>
</feature>
<dbReference type="FunFam" id="2.20.70.10:FF:000101">
    <property type="entry name" value="Pre-mRNA-processing factor 40"/>
    <property type="match status" value="1"/>
</dbReference>
<dbReference type="PANTHER" id="PTHR11864:SF0">
    <property type="entry name" value="PRP40 PRE-MRNA PROCESSING FACTOR 40 HOMOLOG A (YEAST)"/>
    <property type="match status" value="1"/>
</dbReference>
<dbReference type="PROSITE" id="PS51676">
    <property type="entry name" value="FF"/>
    <property type="match status" value="2"/>
</dbReference>
<dbReference type="STRING" id="139723.A0A182MW53"/>
<dbReference type="PROSITE" id="PS50020">
    <property type="entry name" value="WW_DOMAIN_2"/>
    <property type="match status" value="2"/>
</dbReference>
<dbReference type="VEuPathDB" id="VectorBase:ACUA027726"/>